<dbReference type="SUPFAM" id="SSF52540">
    <property type="entry name" value="P-loop containing nucleoside triphosphate hydrolases"/>
    <property type="match status" value="1"/>
</dbReference>
<dbReference type="EMBL" id="AYKW01000017">
    <property type="protein sequence ID" value="PIL29941.1"/>
    <property type="molecule type" value="Genomic_DNA"/>
</dbReference>
<name>A0A2G8S856_9APHY</name>
<evidence type="ECO:0000313" key="8">
    <source>
        <dbReference type="Proteomes" id="UP000230002"/>
    </source>
</evidence>
<keyword evidence="2 5" id="KW-0378">Hydrolase</keyword>
<accession>A0A2G8S856</accession>
<protein>
    <recommendedName>
        <fullName evidence="6">UvrD-like helicase ATP-binding domain-containing protein</fullName>
    </recommendedName>
</protein>
<dbReference type="STRING" id="1077348.A0A2G8S856"/>
<dbReference type="PROSITE" id="PS51198">
    <property type="entry name" value="UVRD_HELICASE_ATP_BIND"/>
    <property type="match status" value="1"/>
</dbReference>
<dbReference type="InterPro" id="IPR027417">
    <property type="entry name" value="P-loop_NTPase"/>
</dbReference>
<evidence type="ECO:0000256" key="2">
    <source>
        <dbReference type="ARBA" id="ARBA00022801"/>
    </source>
</evidence>
<keyword evidence="4 5" id="KW-0067">ATP-binding</keyword>
<dbReference type="GO" id="GO:0016787">
    <property type="term" value="F:hydrolase activity"/>
    <property type="evidence" value="ECO:0007669"/>
    <property type="project" value="UniProtKB-UniRule"/>
</dbReference>
<sequence length="1585" mass="180812">MSDVSAILFDAQELEDALQHSFSAFQNIVSRLVGLGRLEGVLAALNDDTYALLTREVEQRFPPTAEQFISSTHSILVSSFAARLPDAIPASKGELVQRLNECWKAVVLARAVLSEIAATSTANTPNRVSTLHAKPFSDLGCPVPSTPRELATLEAEILRDQGDVLKYFLDVLRGPAREDVIARQRELHELEAAAAHAPRSSTPDNAAMAPVVESPTALVLTSRAVSETGAAPRPAYIPKAALYVENVEGFGEWEVFCTDHANKELRKLRKESKDVFLMVLKKIRCRARSQPRGSANNIFKPVEFFPEVREESEELDEPTTSKDLDDKDYETILSMHRQVQFSKALFNSFLVGHDLQFMYRPSATEAEIIEHPSSCYIIGRSGTGKTLTMMYKIISVERGWCTASWYLPRPRQLFVTRSGMLSRQVQRTVGQILESFRLADMTQQELVDIWRRKAESAEHCRPLPRKWSELEDDHFPLMISFDKLRELLEADFTEAGLLKVRTGELEDEDLDETSFISAGRFIKTYWDHLPKSAVKGFDPASVFGEIMGVIKGSEGTVNTAHGYLDREAYLKLGERSHPTFAALRDKVYDIFHRYLSLKRRRYERDDADRTHDLLSLLKVHGLPGKPVDFLFNDEAQDNLIIDMLLLRSLCNNPNGLCWAGDTAQTIALGSSFKFSELTSTMYSIEKRNLKPSYWHSYAPPRMFHLTVNYRSHAGIINCAQMIVDILTTTWSDSIDRLDPDRGWRKGPKPKFVRRSGFRELFQFTNKDHINVRSEFSSGQCIIVRDDASRKELFSRGTPGGQVMTVYQSKGLEFNDVFLWHFFESSEPSKRDWECVCEEFQGTPLPLHKTTEQYRNLKALYVAITRARNRLWIIEAEDSDKADPMLTLWTAEDAVEVTEASIPVDVPVEPDTEGWAAQGRVQMDKQNFDQAKYAFGRAGPGFERESKIAQAYIDREVAITEEEFRAAASSFERCAMSSEGMPDHRELALSAAACYTRARAFTESARLYHSVCEYTKCTRQYIRATMMERARQVVLEHKNDVDELVVKRVCVYFLDQSEYEPIEELFINDEESLTQFMRRHNLLPQLADYFEHLGQFCEAAEIHLGCHGIPKAIELFFRGNKATSVARGTSTLLDELRRRYTLGQPVDENFKDFKKLNGLLSRRKDLLNTYPVLPSDESQTDLLWKIRLYWMSSLSNCLHIPFFALGTPLMFPSLEPELALKFSEASRVVTTWINTIMYLTSTPDSPSSISSEVRSQVIPCAALLGYMLDILRDCPHTASMVIPLELWYWYGPSYRRHIEQLHKYARVVETGRAQMPGALLYLRFLLQVDGHPQGREAIITYIAEGLATAFVLAKPPVSNRRTLHNVILGRRWLRTLFDPERWDSSEALPPHDRRHINEFVKLLRPLLQMLCSLRTGPAYLLLPSQLLVSNSISRVINSWVLVAREMERHEESRLSIMKTVKEIPQHRRPPHLQPFHGESVWDDLERAVWLSNGPGTTLTPADGLVHVQNEDIQDYPMDTPGTIDCVTYKGLDSLSSLLSVQPPLRAWTRIPFPPEWRFPKRRPVLVKRNDWVRSKPVLCFRGQPMV</sequence>
<dbReference type="InterPro" id="IPR039904">
    <property type="entry name" value="TRANK1"/>
</dbReference>
<evidence type="ECO:0000256" key="4">
    <source>
        <dbReference type="ARBA" id="ARBA00022840"/>
    </source>
</evidence>
<dbReference type="InterPro" id="IPR014016">
    <property type="entry name" value="UvrD-like_ATP-bd"/>
</dbReference>
<evidence type="ECO:0000256" key="5">
    <source>
        <dbReference type="PROSITE-ProRule" id="PRU00560"/>
    </source>
</evidence>
<dbReference type="Proteomes" id="UP000230002">
    <property type="component" value="Unassembled WGS sequence"/>
</dbReference>
<dbReference type="OrthoDB" id="3156807at2759"/>
<keyword evidence="8" id="KW-1185">Reference proteome</keyword>
<evidence type="ECO:0000259" key="6">
    <source>
        <dbReference type="PROSITE" id="PS51198"/>
    </source>
</evidence>
<dbReference type="GO" id="GO:0004386">
    <property type="term" value="F:helicase activity"/>
    <property type="evidence" value="ECO:0007669"/>
    <property type="project" value="UniProtKB-UniRule"/>
</dbReference>
<evidence type="ECO:0000256" key="3">
    <source>
        <dbReference type="ARBA" id="ARBA00022806"/>
    </source>
</evidence>
<dbReference type="Gene3D" id="3.40.50.300">
    <property type="entry name" value="P-loop containing nucleotide triphosphate hydrolases"/>
    <property type="match status" value="2"/>
</dbReference>
<feature type="binding site" evidence="5">
    <location>
        <begin position="379"/>
        <end position="386"/>
    </location>
    <ligand>
        <name>ATP</name>
        <dbReference type="ChEBI" id="CHEBI:30616"/>
    </ligand>
</feature>
<dbReference type="InterPro" id="IPR014017">
    <property type="entry name" value="DNA_helicase_UvrD-like_C"/>
</dbReference>
<feature type="domain" description="UvrD-like helicase ATP-binding" evidence="6">
    <location>
        <begin position="358"/>
        <end position="712"/>
    </location>
</feature>
<comment type="caution">
    <text evidence="7">The sequence shown here is derived from an EMBL/GenBank/DDBJ whole genome shotgun (WGS) entry which is preliminary data.</text>
</comment>
<organism evidence="7 8">
    <name type="scientific">Ganoderma sinense ZZ0214-1</name>
    <dbReference type="NCBI Taxonomy" id="1077348"/>
    <lineage>
        <taxon>Eukaryota</taxon>
        <taxon>Fungi</taxon>
        <taxon>Dikarya</taxon>
        <taxon>Basidiomycota</taxon>
        <taxon>Agaricomycotina</taxon>
        <taxon>Agaricomycetes</taxon>
        <taxon>Polyporales</taxon>
        <taxon>Polyporaceae</taxon>
        <taxon>Ganoderma</taxon>
    </lineage>
</organism>
<keyword evidence="3 5" id="KW-0347">Helicase</keyword>
<evidence type="ECO:0000256" key="1">
    <source>
        <dbReference type="ARBA" id="ARBA00022741"/>
    </source>
</evidence>
<reference evidence="7 8" key="1">
    <citation type="journal article" date="2015" name="Sci. Rep.">
        <title>Chromosome-level genome map provides insights into diverse defense mechanisms in the medicinal fungus Ganoderma sinense.</title>
        <authorList>
            <person name="Zhu Y."/>
            <person name="Xu J."/>
            <person name="Sun C."/>
            <person name="Zhou S."/>
            <person name="Xu H."/>
            <person name="Nelson D.R."/>
            <person name="Qian J."/>
            <person name="Song J."/>
            <person name="Luo H."/>
            <person name="Xiang L."/>
            <person name="Li Y."/>
            <person name="Xu Z."/>
            <person name="Ji A."/>
            <person name="Wang L."/>
            <person name="Lu S."/>
            <person name="Hayward A."/>
            <person name="Sun W."/>
            <person name="Li X."/>
            <person name="Schwartz D.C."/>
            <person name="Wang Y."/>
            <person name="Chen S."/>
        </authorList>
    </citation>
    <scope>NUCLEOTIDE SEQUENCE [LARGE SCALE GENOMIC DNA]</scope>
    <source>
        <strain evidence="7 8">ZZ0214-1</strain>
    </source>
</reference>
<evidence type="ECO:0000313" key="7">
    <source>
        <dbReference type="EMBL" id="PIL29941.1"/>
    </source>
</evidence>
<dbReference type="PANTHER" id="PTHR21529:SF4">
    <property type="entry name" value="TPR AND ANKYRIN REPEAT-CONTAINING PROTEIN 1"/>
    <property type="match status" value="1"/>
</dbReference>
<proteinExistence type="predicted"/>
<keyword evidence="1 5" id="KW-0547">Nucleotide-binding</keyword>
<dbReference type="PANTHER" id="PTHR21529">
    <property type="entry name" value="MAMMARY TURMOR VIRUS RECEPTOR HOMOLOG 1, 2 MTVR1, 2"/>
    <property type="match status" value="1"/>
</dbReference>
<dbReference type="Pfam" id="PF13361">
    <property type="entry name" value="UvrD_C"/>
    <property type="match status" value="1"/>
</dbReference>
<dbReference type="GO" id="GO:0005524">
    <property type="term" value="F:ATP binding"/>
    <property type="evidence" value="ECO:0007669"/>
    <property type="project" value="UniProtKB-UniRule"/>
</dbReference>
<gene>
    <name evidence="7" type="ORF">GSI_07852</name>
</gene>